<dbReference type="InterPro" id="IPR036890">
    <property type="entry name" value="HATPase_C_sf"/>
</dbReference>
<dbReference type="InterPro" id="IPR004358">
    <property type="entry name" value="Sig_transdc_His_kin-like_C"/>
</dbReference>
<evidence type="ECO:0000256" key="6">
    <source>
        <dbReference type="ARBA" id="ARBA00022679"/>
    </source>
</evidence>
<evidence type="ECO:0000313" key="15">
    <source>
        <dbReference type="EMBL" id="GGF22203.1"/>
    </source>
</evidence>
<proteinExistence type="predicted"/>
<keyword evidence="11" id="KW-0472">Membrane</keyword>
<dbReference type="PRINTS" id="PR00344">
    <property type="entry name" value="BCTRLSENSOR"/>
</dbReference>
<dbReference type="PANTHER" id="PTHR43711:SF31">
    <property type="entry name" value="HISTIDINE KINASE"/>
    <property type="match status" value="1"/>
</dbReference>
<dbReference type="EC" id="2.7.13.3" evidence="3"/>
<dbReference type="PROSITE" id="PS51371">
    <property type="entry name" value="CBS"/>
    <property type="match status" value="1"/>
</dbReference>
<evidence type="ECO:0000259" key="14">
    <source>
        <dbReference type="PROSITE" id="PS51371"/>
    </source>
</evidence>
<protein>
    <recommendedName>
        <fullName evidence="3">histidine kinase</fullName>
        <ecNumber evidence="3">2.7.13.3</ecNumber>
    </recommendedName>
</protein>
<dbReference type="InterPro" id="IPR005467">
    <property type="entry name" value="His_kinase_dom"/>
</dbReference>
<feature type="domain" description="Histidine kinase" evidence="13">
    <location>
        <begin position="168"/>
        <end position="391"/>
    </location>
</feature>
<comment type="subcellular location">
    <subcellularLocation>
        <location evidence="2">Cell membrane</location>
    </subcellularLocation>
</comment>
<feature type="domain" description="CBS" evidence="14">
    <location>
        <begin position="84"/>
        <end position="144"/>
    </location>
</feature>
<dbReference type="SMART" id="SM00388">
    <property type="entry name" value="HisKA"/>
    <property type="match status" value="1"/>
</dbReference>
<organism evidence="15 16">
    <name type="scientific">Aliidongia dinghuensis</name>
    <dbReference type="NCBI Taxonomy" id="1867774"/>
    <lineage>
        <taxon>Bacteria</taxon>
        <taxon>Pseudomonadati</taxon>
        <taxon>Pseudomonadota</taxon>
        <taxon>Alphaproteobacteria</taxon>
        <taxon>Rhodospirillales</taxon>
        <taxon>Dongiaceae</taxon>
        <taxon>Aliidongia</taxon>
    </lineage>
</organism>
<keyword evidence="7" id="KW-0547">Nucleotide-binding</keyword>
<keyword evidence="12" id="KW-0129">CBS domain</keyword>
<evidence type="ECO:0000313" key="16">
    <source>
        <dbReference type="Proteomes" id="UP000646365"/>
    </source>
</evidence>
<evidence type="ECO:0000256" key="5">
    <source>
        <dbReference type="ARBA" id="ARBA00022553"/>
    </source>
</evidence>
<dbReference type="PROSITE" id="PS50109">
    <property type="entry name" value="HIS_KIN"/>
    <property type="match status" value="1"/>
</dbReference>
<dbReference type="EMBL" id="BMJQ01000007">
    <property type="protein sequence ID" value="GGF22203.1"/>
    <property type="molecule type" value="Genomic_DNA"/>
</dbReference>
<dbReference type="InterPro" id="IPR046342">
    <property type="entry name" value="CBS_dom_sf"/>
</dbReference>
<dbReference type="RefSeq" id="WP_189047173.1">
    <property type="nucleotide sequence ID" value="NZ_BMJQ01000007.1"/>
</dbReference>
<dbReference type="InterPro" id="IPR003594">
    <property type="entry name" value="HATPase_dom"/>
</dbReference>
<evidence type="ECO:0000259" key="13">
    <source>
        <dbReference type="PROSITE" id="PS50109"/>
    </source>
</evidence>
<evidence type="ECO:0000256" key="3">
    <source>
        <dbReference type="ARBA" id="ARBA00012438"/>
    </source>
</evidence>
<dbReference type="Proteomes" id="UP000646365">
    <property type="component" value="Unassembled WGS sequence"/>
</dbReference>
<keyword evidence="6" id="KW-0808">Transferase</keyword>
<dbReference type="SMART" id="SM00387">
    <property type="entry name" value="HATPase_c"/>
    <property type="match status" value="1"/>
</dbReference>
<keyword evidence="5" id="KW-0597">Phosphoprotein</keyword>
<dbReference type="PANTHER" id="PTHR43711">
    <property type="entry name" value="TWO-COMPONENT HISTIDINE KINASE"/>
    <property type="match status" value="1"/>
</dbReference>
<evidence type="ECO:0000256" key="9">
    <source>
        <dbReference type="ARBA" id="ARBA00022840"/>
    </source>
</evidence>
<dbReference type="CDD" id="cd00082">
    <property type="entry name" value="HisKA"/>
    <property type="match status" value="1"/>
</dbReference>
<reference evidence="15" key="1">
    <citation type="journal article" date="2014" name="Int. J. Syst. Evol. Microbiol.">
        <title>Complete genome sequence of Corynebacterium casei LMG S-19264T (=DSM 44701T), isolated from a smear-ripened cheese.</title>
        <authorList>
            <consortium name="US DOE Joint Genome Institute (JGI-PGF)"/>
            <person name="Walter F."/>
            <person name="Albersmeier A."/>
            <person name="Kalinowski J."/>
            <person name="Ruckert C."/>
        </authorList>
    </citation>
    <scope>NUCLEOTIDE SEQUENCE</scope>
    <source>
        <strain evidence="15">CGMCC 1.15725</strain>
    </source>
</reference>
<dbReference type="CDD" id="cd16922">
    <property type="entry name" value="HATPase_EvgS-ArcB-TorS-like"/>
    <property type="match status" value="1"/>
</dbReference>
<dbReference type="Pfam" id="PF00571">
    <property type="entry name" value="CBS"/>
    <property type="match status" value="1"/>
</dbReference>
<keyword evidence="8" id="KW-0418">Kinase</keyword>
<keyword evidence="16" id="KW-1185">Reference proteome</keyword>
<dbReference type="AlphaFoldDB" id="A0A8J2YV51"/>
<accession>A0A8J2YV51</accession>
<evidence type="ECO:0000256" key="8">
    <source>
        <dbReference type="ARBA" id="ARBA00022777"/>
    </source>
</evidence>
<keyword evidence="9" id="KW-0067">ATP-binding</keyword>
<dbReference type="SUPFAM" id="SSF55874">
    <property type="entry name" value="ATPase domain of HSP90 chaperone/DNA topoisomerase II/histidine kinase"/>
    <property type="match status" value="1"/>
</dbReference>
<dbReference type="InterPro" id="IPR036097">
    <property type="entry name" value="HisK_dim/P_sf"/>
</dbReference>
<dbReference type="GO" id="GO:0000155">
    <property type="term" value="F:phosphorelay sensor kinase activity"/>
    <property type="evidence" value="ECO:0007669"/>
    <property type="project" value="InterPro"/>
</dbReference>
<dbReference type="InterPro" id="IPR050736">
    <property type="entry name" value="Sensor_HK_Regulatory"/>
</dbReference>
<dbReference type="InterPro" id="IPR003661">
    <property type="entry name" value="HisK_dim/P_dom"/>
</dbReference>
<evidence type="ECO:0000256" key="7">
    <source>
        <dbReference type="ARBA" id="ARBA00022741"/>
    </source>
</evidence>
<dbReference type="SUPFAM" id="SSF54631">
    <property type="entry name" value="CBS-domain pair"/>
    <property type="match status" value="1"/>
</dbReference>
<evidence type="ECO:0000256" key="10">
    <source>
        <dbReference type="ARBA" id="ARBA00023012"/>
    </source>
</evidence>
<dbReference type="Gene3D" id="3.30.565.10">
    <property type="entry name" value="Histidine kinase-like ATPase, C-terminal domain"/>
    <property type="match status" value="1"/>
</dbReference>
<dbReference type="SUPFAM" id="SSF47384">
    <property type="entry name" value="Homodimeric domain of signal transducing histidine kinase"/>
    <property type="match status" value="1"/>
</dbReference>
<dbReference type="FunFam" id="3.30.565.10:FF:000023">
    <property type="entry name" value="PAS domain-containing sensor histidine kinase"/>
    <property type="match status" value="1"/>
</dbReference>
<sequence>MAVLPPANAPWRANLLTLHTRVLPPSASCGDAYALFAADPELPGLAIIDGDQIAGSIDRHSLLSTFARPVVRDVYERRPIALLMDRAPLIVDPDTSISELSERIGRDKPSALMSGFIIAENGRFIGMGSVLEILRLQVEESRQRGLELEAARAEAVRADAAKSQFLANMSHELRTPLNAVIGFADIIQSEMFGSGEGAWRRYKDYAADIATSGRFLLDVINDILDLTKASAGKTELREDRMSATALLISVERFFRERARAAGVALETRLPREDIELWADETKLKQVLLNLVSNAVKFTPSGGRVIVSAALKADSELELAVADSGIGIAETDLDRIFEPFTQVDNSLSRHHAGTGLGLPLARSFVELHGGTIGVRSWPNTGTTVTVLLPAGRVLPAEPIRKAV</sequence>
<evidence type="ECO:0000256" key="11">
    <source>
        <dbReference type="ARBA" id="ARBA00023136"/>
    </source>
</evidence>
<keyword evidence="10" id="KW-0902">Two-component regulatory system</keyword>
<dbReference type="InterPro" id="IPR000644">
    <property type="entry name" value="CBS_dom"/>
</dbReference>
<evidence type="ECO:0000256" key="2">
    <source>
        <dbReference type="ARBA" id="ARBA00004236"/>
    </source>
</evidence>
<evidence type="ECO:0000256" key="1">
    <source>
        <dbReference type="ARBA" id="ARBA00000085"/>
    </source>
</evidence>
<dbReference type="Pfam" id="PF02518">
    <property type="entry name" value="HATPase_c"/>
    <property type="match status" value="1"/>
</dbReference>
<dbReference type="GO" id="GO:0005886">
    <property type="term" value="C:plasma membrane"/>
    <property type="evidence" value="ECO:0007669"/>
    <property type="project" value="UniProtKB-SubCell"/>
</dbReference>
<keyword evidence="4" id="KW-1003">Cell membrane</keyword>
<dbReference type="Pfam" id="PF00512">
    <property type="entry name" value="HisKA"/>
    <property type="match status" value="1"/>
</dbReference>
<reference evidence="15" key="2">
    <citation type="submission" date="2020-09" db="EMBL/GenBank/DDBJ databases">
        <authorList>
            <person name="Sun Q."/>
            <person name="Zhou Y."/>
        </authorList>
    </citation>
    <scope>NUCLEOTIDE SEQUENCE</scope>
    <source>
        <strain evidence="15">CGMCC 1.15725</strain>
    </source>
</reference>
<comment type="caution">
    <text evidence="15">The sequence shown here is derived from an EMBL/GenBank/DDBJ whole genome shotgun (WGS) entry which is preliminary data.</text>
</comment>
<evidence type="ECO:0000256" key="12">
    <source>
        <dbReference type="PROSITE-ProRule" id="PRU00703"/>
    </source>
</evidence>
<dbReference type="GO" id="GO:0005524">
    <property type="term" value="F:ATP binding"/>
    <property type="evidence" value="ECO:0007669"/>
    <property type="project" value="UniProtKB-KW"/>
</dbReference>
<dbReference type="Gene3D" id="1.10.287.130">
    <property type="match status" value="1"/>
</dbReference>
<name>A0A8J2YV51_9PROT</name>
<comment type="catalytic activity">
    <reaction evidence="1">
        <text>ATP + protein L-histidine = ADP + protein N-phospho-L-histidine.</text>
        <dbReference type="EC" id="2.7.13.3"/>
    </reaction>
</comment>
<evidence type="ECO:0000256" key="4">
    <source>
        <dbReference type="ARBA" id="ARBA00022475"/>
    </source>
</evidence>
<gene>
    <name evidence="15" type="ORF">GCM10011611_30340</name>
</gene>